<evidence type="ECO:0000313" key="4">
    <source>
        <dbReference type="Proteomes" id="UP000059847"/>
    </source>
</evidence>
<keyword evidence="3" id="KW-0614">Plasmid</keyword>
<dbReference type="OrthoDB" id="9803333at2"/>
<dbReference type="Pfam" id="PF13561">
    <property type="entry name" value="adh_short_C2"/>
    <property type="match status" value="1"/>
</dbReference>
<dbReference type="SUPFAM" id="SSF51735">
    <property type="entry name" value="NAD(P)-binding Rossmann-fold domains"/>
    <property type="match status" value="1"/>
</dbReference>
<dbReference type="PRINTS" id="PR00081">
    <property type="entry name" value="GDHRDH"/>
</dbReference>
<keyword evidence="4" id="KW-1185">Reference proteome</keyword>
<gene>
    <name evidence="3" type="ORF">AOC03_12345</name>
</gene>
<dbReference type="AlphaFoldDB" id="A0A0M4TX45"/>
<sequence>MKDVIVITGAAQGLGEYIAKALISNGFRVAITDVNEQKVVETAKKLDSDADTAVGFKLDVTKKQDFEQVLANVEAHFGQVNGLVNNAALTLMTPVMEVTAEEFDKVINVNLRGTLFGCQVFGAYLAEKGYGRIVNMASLAGQNGGAAASVHYASSKGGILTMTKVFASNLAANGVTVNAVAPGPIDLPIVYELVPPEKLQHLLENVIPVKALGSPSFIGNIVAQLLQRDAFGVTGATWDMNGGLFMR</sequence>
<organism evidence="3 4">
    <name type="scientific">Psychrobacter urativorans</name>
    <dbReference type="NCBI Taxonomy" id="45610"/>
    <lineage>
        <taxon>Bacteria</taxon>
        <taxon>Pseudomonadati</taxon>
        <taxon>Pseudomonadota</taxon>
        <taxon>Gammaproteobacteria</taxon>
        <taxon>Moraxellales</taxon>
        <taxon>Moraxellaceae</taxon>
        <taxon>Psychrobacter</taxon>
    </lineage>
</organism>
<dbReference type="Proteomes" id="UP000059847">
    <property type="component" value="Plasmid 5"/>
</dbReference>
<comment type="similarity">
    <text evidence="1">Belongs to the short-chain dehydrogenases/reductases (SDR) family.</text>
</comment>
<evidence type="ECO:0000256" key="2">
    <source>
        <dbReference type="ARBA" id="ARBA00023002"/>
    </source>
</evidence>
<dbReference type="Gene3D" id="3.40.50.720">
    <property type="entry name" value="NAD(P)-binding Rossmann-like Domain"/>
    <property type="match status" value="1"/>
</dbReference>
<name>A0A0M4TX45_9GAMM</name>
<proteinExistence type="inferred from homology"/>
<dbReference type="RefSeq" id="WP_062536913.1">
    <property type="nucleotide sequence ID" value="NZ_CP012711.1"/>
</dbReference>
<evidence type="ECO:0000313" key="3">
    <source>
        <dbReference type="EMBL" id="ALF60961.1"/>
    </source>
</evidence>
<reference evidence="3 4" key="1">
    <citation type="submission" date="2015-09" db="EMBL/GenBank/DDBJ databases">
        <title>Complete genome of Psychrobacter urativorans R10.10B.</title>
        <authorList>
            <person name="See-Too W.S."/>
            <person name="Chan K.G."/>
        </authorList>
    </citation>
    <scope>NUCLEOTIDE SEQUENCE [LARGE SCALE GENOMIC DNA]</scope>
    <source>
        <strain evidence="3 4">R10.10B</strain>
        <plasmid evidence="3 4">5</plasmid>
    </source>
</reference>
<geneLocation type="plasmid" evidence="3 4">
    <name>5</name>
</geneLocation>
<dbReference type="PANTHER" id="PTHR42760">
    <property type="entry name" value="SHORT-CHAIN DEHYDROGENASES/REDUCTASES FAMILY MEMBER"/>
    <property type="match status" value="1"/>
</dbReference>
<dbReference type="InterPro" id="IPR036291">
    <property type="entry name" value="NAD(P)-bd_dom_sf"/>
</dbReference>
<dbReference type="GO" id="GO:0016616">
    <property type="term" value="F:oxidoreductase activity, acting on the CH-OH group of donors, NAD or NADP as acceptor"/>
    <property type="evidence" value="ECO:0007669"/>
    <property type="project" value="TreeGrafter"/>
</dbReference>
<dbReference type="EMBL" id="CP012711">
    <property type="protein sequence ID" value="ALF60961.1"/>
    <property type="molecule type" value="Genomic_DNA"/>
</dbReference>
<keyword evidence="2" id="KW-0560">Oxidoreductase</keyword>
<dbReference type="PROSITE" id="PS00061">
    <property type="entry name" value="ADH_SHORT"/>
    <property type="match status" value="1"/>
</dbReference>
<dbReference type="InterPro" id="IPR002347">
    <property type="entry name" value="SDR_fam"/>
</dbReference>
<dbReference type="FunFam" id="3.40.50.720:FF:000173">
    <property type="entry name" value="3-oxoacyl-[acyl-carrier protein] reductase"/>
    <property type="match status" value="1"/>
</dbReference>
<accession>A0A0M4TX45</accession>
<dbReference type="InterPro" id="IPR020904">
    <property type="entry name" value="Sc_DH/Rdtase_CS"/>
</dbReference>
<dbReference type="PRINTS" id="PR00080">
    <property type="entry name" value="SDRFAMILY"/>
</dbReference>
<evidence type="ECO:0000256" key="1">
    <source>
        <dbReference type="ARBA" id="ARBA00006484"/>
    </source>
</evidence>
<dbReference type="KEGG" id="pur:AOC03_12345"/>
<protein>
    <submittedName>
        <fullName evidence="3">3-oxoacyl-ACP reductase</fullName>
    </submittedName>
</protein>